<dbReference type="AlphaFoldDB" id="A0A3B1D4Q3"/>
<protein>
    <submittedName>
        <fullName evidence="1">Uncharacterized protein</fullName>
    </submittedName>
</protein>
<accession>A0A3B1D4Q3</accession>
<name>A0A3B1D4Q3_9ZZZZ</name>
<organism evidence="1">
    <name type="scientific">hydrothermal vent metagenome</name>
    <dbReference type="NCBI Taxonomy" id="652676"/>
    <lineage>
        <taxon>unclassified sequences</taxon>
        <taxon>metagenomes</taxon>
        <taxon>ecological metagenomes</taxon>
    </lineage>
</organism>
<evidence type="ECO:0000313" key="1">
    <source>
        <dbReference type="EMBL" id="VAX23717.1"/>
    </source>
</evidence>
<dbReference type="EMBL" id="UOGA01000252">
    <property type="protein sequence ID" value="VAX23717.1"/>
    <property type="molecule type" value="Genomic_DNA"/>
</dbReference>
<gene>
    <name evidence="1" type="ORF">MNBD_NITROSPINAE04-1579</name>
</gene>
<proteinExistence type="predicted"/>
<sequence length="274" mass="30551">MNRAFKVFLTGMAILSAFSLSALAGRATASDGLSGAWAQAGPNAALDRLIVRRNELIIKQGNKITHGFLSHGEGGVFHYIVDFVNSAPADRVEKVRFSVSGEKLKFTREDGEQFELLRFHLAPRKKRVKRKGFGFKVPAGWVSNVELATRMTGKKPENYDMDQLVHNYEVGFKLPTEDMTVRLIGKPVETVRAEMEKKQSNPVLKSRESKLVVGAREGYLFENSAIFGKKRIVARVYVVPLNIRQTIVLAVPTLLSAFPFDLDRDCRALLASVE</sequence>
<reference evidence="1" key="1">
    <citation type="submission" date="2018-06" db="EMBL/GenBank/DDBJ databases">
        <authorList>
            <person name="Zhirakovskaya E."/>
        </authorList>
    </citation>
    <scope>NUCLEOTIDE SEQUENCE</scope>
</reference>